<dbReference type="RefSeq" id="WP_163208310.1">
    <property type="nucleotide sequence ID" value="NZ_JAAGWG010000059.1"/>
</dbReference>
<comment type="caution">
    <text evidence="1">The sequence shown here is derived from an EMBL/GenBank/DDBJ whole genome shotgun (WGS) entry which is preliminary data.</text>
</comment>
<protein>
    <submittedName>
        <fullName evidence="1">Uncharacterized protein</fullName>
    </submittedName>
</protein>
<proteinExistence type="predicted"/>
<name>A0A6L9W7B0_9ACTN</name>
<dbReference type="EMBL" id="JAAGWG010000059">
    <property type="protein sequence ID" value="NEK87947.1"/>
    <property type="molecule type" value="Genomic_DNA"/>
</dbReference>
<dbReference type="AlphaFoldDB" id="A0A6L9W7B0"/>
<evidence type="ECO:0000313" key="1">
    <source>
        <dbReference type="EMBL" id="NEK87947.1"/>
    </source>
</evidence>
<reference evidence="1 2" key="1">
    <citation type="submission" date="2019-12" db="EMBL/GenBank/DDBJ databases">
        <title>the WGS of Blastococcus saxobsidens 67B17.</title>
        <authorList>
            <person name="Jiang Z."/>
        </authorList>
    </citation>
    <scope>NUCLEOTIDE SEQUENCE [LARGE SCALE GENOMIC DNA]</scope>
    <source>
        <strain evidence="1 2">67B17</strain>
    </source>
</reference>
<dbReference type="Proteomes" id="UP000479241">
    <property type="component" value="Unassembled WGS sequence"/>
</dbReference>
<gene>
    <name evidence="1" type="ORF">GCU60_19595</name>
</gene>
<evidence type="ECO:0000313" key="2">
    <source>
        <dbReference type="Proteomes" id="UP000479241"/>
    </source>
</evidence>
<organism evidence="1 2">
    <name type="scientific">Blastococcus saxobsidens</name>
    <dbReference type="NCBI Taxonomy" id="138336"/>
    <lineage>
        <taxon>Bacteria</taxon>
        <taxon>Bacillati</taxon>
        <taxon>Actinomycetota</taxon>
        <taxon>Actinomycetes</taxon>
        <taxon>Geodermatophilales</taxon>
        <taxon>Geodermatophilaceae</taxon>
        <taxon>Blastococcus</taxon>
    </lineage>
</organism>
<accession>A0A6L9W7B0</accession>
<sequence>MTRALRLGGIEIAPRQAIPVRAGDQPFTGYLPAGLGHAVPDEGWPAGYLGPAMSLCDEVVTVISDMPWIDLGPAQSCPRCALLASEWTVQQDDRG</sequence>